<evidence type="ECO:0000313" key="3">
    <source>
        <dbReference type="Proteomes" id="UP000030401"/>
    </source>
</evidence>
<organism evidence="2 3">
    <name type="scientific">Pontibacillus litoralis JSM 072002</name>
    <dbReference type="NCBI Taxonomy" id="1385512"/>
    <lineage>
        <taxon>Bacteria</taxon>
        <taxon>Bacillati</taxon>
        <taxon>Bacillota</taxon>
        <taxon>Bacilli</taxon>
        <taxon>Bacillales</taxon>
        <taxon>Bacillaceae</taxon>
        <taxon>Pontibacillus</taxon>
    </lineage>
</organism>
<reference evidence="2 3" key="1">
    <citation type="submission" date="2013-08" db="EMBL/GenBank/DDBJ databases">
        <authorList>
            <person name="Huang J."/>
            <person name="Wang G."/>
        </authorList>
    </citation>
    <scope>NUCLEOTIDE SEQUENCE [LARGE SCALE GENOMIC DNA]</scope>
    <source>
        <strain evidence="2 3">JSM 072002</strain>
    </source>
</reference>
<accession>A0A0A5HWQ0</accession>
<dbReference type="Proteomes" id="UP000030401">
    <property type="component" value="Unassembled WGS sequence"/>
</dbReference>
<evidence type="ECO:0000313" key="2">
    <source>
        <dbReference type="EMBL" id="KGX88032.1"/>
    </source>
</evidence>
<dbReference type="Pfam" id="PF14301">
    <property type="entry name" value="DUF4376"/>
    <property type="match status" value="1"/>
</dbReference>
<gene>
    <name evidence="2" type="ORF">N784_12980</name>
</gene>
<keyword evidence="3" id="KW-1185">Reference proteome</keyword>
<feature type="domain" description="DUF4376" evidence="1">
    <location>
        <begin position="60"/>
        <end position="168"/>
    </location>
</feature>
<name>A0A0A5HWQ0_9BACI</name>
<comment type="caution">
    <text evidence="2">The sequence shown here is derived from an EMBL/GenBank/DDBJ whole genome shotgun (WGS) entry which is preliminary data.</text>
</comment>
<dbReference type="AlphaFoldDB" id="A0A0A5HWQ0"/>
<dbReference type="eggNOG" id="ENOG5033EH0">
    <property type="taxonomic scope" value="Bacteria"/>
</dbReference>
<dbReference type="InterPro" id="IPR025484">
    <property type="entry name" value="DUF4376"/>
</dbReference>
<proteinExistence type="predicted"/>
<dbReference type="RefSeq" id="WP_036832975.1">
    <property type="nucleotide sequence ID" value="NZ_AVPG01000004.1"/>
</dbReference>
<dbReference type="OrthoDB" id="2970274at2"/>
<sequence>MIMYTVLDQESRLHGISSSSLGEQSIKVDVHEDHEVLINPYIYRLVNGGLVRDDEKHLEEQKDMKKEELKYECESSILHGFVSLNGNHYRYNSYDQMNMLMQYQELMMDSTIDHVYVDTENNGTIKHTREEFIQVYEEAKKHKDNQLTKYREMKRYVDNLETVEEVQAVTWDTY</sequence>
<dbReference type="EMBL" id="AVPG01000004">
    <property type="protein sequence ID" value="KGX88032.1"/>
    <property type="molecule type" value="Genomic_DNA"/>
</dbReference>
<dbReference type="STRING" id="1385512.N784_12980"/>
<protein>
    <recommendedName>
        <fullName evidence="1">DUF4376 domain-containing protein</fullName>
    </recommendedName>
</protein>
<evidence type="ECO:0000259" key="1">
    <source>
        <dbReference type="Pfam" id="PF14301"/>
    </source>
</evidence>